<comment type="caution">
    <text evidence="6">The sequence shown here is derived from an EMBL/GenBank/DDBJ whole genome shotgun (WGS) entry which is preliminary data.</text>
</comment>
<keyword evidence="2 4" id="KW-0808">Transferase</keyword>
<dbReference type="NCBIfam" id="TIGR03707">
    <property type="entry name" value="PPK2_P_aer"/>
    <property type="match status" value="1"/>
</dbReference>
<organism evidence="6 7">
    <name type="scientific">Amaricoccus macauensis</name>
    <dbReference type="NCBI Taxonomy" id="57001"/>
    <lineage>
        <taxon>Bacteria</taxon>
        <taxon>Pseudomonadati</taxon>
        <taxon>Pseudomonadota</taxon>
        <taxon>Alphaproteobacteria</taxon>
        <taxon>Rhodobacterales</taxon>
        <taxon>Paracoccaceae</taxon>
        <taxon>Amaricoccus</taxon>
    </lineage>
</organism>
<evidence type="ECO:0000313" key="6">
    <source>
        <dbReference type="EMBL" id="MBB5223780.1"/>
    </source>
</evidence>
<feature type="domain" description="Polyphosphate kinase-2-related" evidence="5">
    <location>
        <begin position="67"/>
        <end position="291"/>
    </location>
</feature>
<comment type="subunit">
    <text evidence="4">Homotetramer.</text>
</comment>
<dbReference type="PIRSF" id="PIRSF028756">
    <property type="entry name" value="PPK2_prd"/>
    <property type="match status" value="1"/>
</dbReference>
<dbReference type="InterPro" id="IPR022488">
    <property type="entry name" value="PPK2-related"/>
</dbReference>
<dbReference type="GO" id="GO:0006793">
    <property type="term" value="P:phosphorus metabolic process"/>
    <property type="evidence" value="ECO:0007669"/>
    <property type="project" value="InterPro"/>
</dbReference>
<dbReference type="Gene3D" id="3.40.50.300">
    <property type="entry name" value="P-loop containing nucleotide triphosphate hydrolases"/>
    <property type="match status" value="1"/>
</dbReference>
<proteinExistence type="inferred from homology"/>
<reference evidence="6 7" key="1">
    <citation type="submission" date="2020-08" db="EMBL/GenBank/DDBJ databases">
        <title>Genomic Encyclopedia of Type Strains, Phase IV (KMG-IV): sequencing the most valuable type-strain genomes for metagenomic binning, comparative biology and taxonomic classification.</title>
        <authorList>
            <person name="Goeker M."/>
        </authorList>
    </citation>
    <scope>NUCLEOTIDE SEQUENCE [LARGE SCALE GENOMIC DNA]</scope>
    <source>
        <strain evidence="6 7">DSM 101730</strain>
    </source>
</reference>
<dbReference type="SUPFAM" id="SSF52540">
    <property type="entry name" value="P-loop containing nucleoside triphosphate hydrolases"/>
    <property type="match status" value="1"/>
</dbReference>
<dbReference type="GO" id="GO:0008976">
    <property type="term" value="F:polyphosphate kinase activity"/>
    <property type="evidence" value="ECO:0007669"/>
    <property type="project" value="UniProtKB-UniRule"/>
</dbReference>
<dbReference type="InterPro" id="IPR027417">
    <property type="entry name" value="P-loop_NTPase"/>
</dbReference>
<dbReference type="InterPro" id="IPR016898">
    <property type="entry name" value="Polyphosphate_phosphotransfera"/>
</dbReference>
<dbReference type="AlphaFoldDB" id="A0A840SSQ7"/>
<dbReference type="InterPro" id="IPR022486">
    <property type="entry name" value="PPK2_PA0141"/>
</dbReference>
<evidence type="ECO:0000259" key="5">
    <source>
        <dbReference type="Pfam" id="PF03976"/>
    </source>
</evidence>
<dbReference type="PANTHER" id="PTHR34383">
    <property type="entry name" value="POLYPHOSPHATE:AMP PHOSPHOTRANSFERASE-RELATED"/>
    <property type="match status" value="1"/>
</dbReference>
<gene>
    <name evidence="6" type="ORF">HNP73_003734</name>
</gene>
<accession>A0A840SSQ7</accession>
<sequence>MNERQVVEDLQMVEDLQDAENRRNAEDWLAAELADTLDEDYELEISEPAISNEIRRIYRRHHPAAIDRVTYFRTLLHLQSELIKLQDWVQHSKEKIVVIFEGRDSAGKGGVIKRITQRLNPRVVRVVALPAPSDREKTQWYFQRYVPHLPAGGEIVLFDRSWYNRSGVERVMGFADEDEVEQFFNDVPEFERMLVRSGIRLVKYWFSITDEEQQLRFLMRIHDPLKQWKLSPMDLKSRVRWEDYTKAKEEMFDRTNIPEAPWYIVEGNDKKRARLNCIDHLLGLIPYQPVEHEEIHLPERIFNPNYEREVLPKELYVPEKY</sequence>
<evidence type="ECO:0000256" key="1">
    <source>
        <dbReference type="ARBA" id="ARBA00009924"/>
    </source>
</evidence>
<dbReference type="EMBL" id="JACHFM010000004">
    <property type="protein sequence ID" value="MBB5223780.1"/>
    <property type="molecule type" value="Genomic_DNA"/>
</dbReference>
<dbReference type="Pfam" id="PF03976">
    <property type="entry name" value="PPK2"/>
    <property type="match status" value="1"/>
</dbReference>
<keyword evidence="7" id="KW-1185">Reference proteome</keyword>
<dbReference type="Proteomes" id="UP000549457">
    <property type="component" value="Unassembled WGS sequence"/>
</dbReference>
<name>A0A840SSQ7_9RHOB</name>
<dbReference type="PANTHER" id="PTHR34383:SF1">
    <property type="entry name" value="ADP-POLYPHOSPHATE PHOSPHOTRANSFERASE"/>
    <property type="match status" value="1"/>
</dbReference>
<protein>
    <recommendedName>
        <fullName evidence="4">ADP/GDP-polyphosphate phosphotransferase</fullName>
        <ecNumber evidence="4">2.7.4.-</ecNumber>
    </recommendedName>
    <alternativeName>
        <fullName evidence="4">Polyphosphate kinase PPK2</fullName>
    </alternativeName>
</protein>
<evidence type="ECO:0000256" key="2">
    <source>
        <dbReference type="ARBA" id="ARBA00022679"/>
    </source>
</evidence>
<keyword evidence="3 4" id="KW-0418">Kinase</keyword>
<evidence type="ECO:0000313" key="7">
    <source>
        <dbReference type="Proteomes" id="UP000549457"/>
    </source>
</evidence>
<evidence type="ECO:0000256" key="3">
    <source>
        <dbReference type="ARBA" id="ARBA00022777"/>
    </source>
</evidence>
<dbReference type="EC" id="2.7.4.-" evidence="4"/>
<comment type="similarity">
    <text evidence="1 4">Belongs to the polyphosphate kinase 2 (PPK2) family. Class I subfamily.</text>
</comment>
<evidence type="ECO:0000256" key="4">
    <source>
        <dbReference type="RuleBase" id="RU369062"/>
    </source>
</evidence>
<comment type="function">
    <text evidence="4">Uses inorganic polyphosphate (polyP) as a donor to convert GDP to GTP or ADP to ATP.</text>
</comment>